<dbReference type="HOGENOM" id="CLU_052011_4_2_6"/>
<dbReference type="Pfam" id="PF12836">
    <property type="entry name" value="HHH_3"/>
    <property type="match status" value="1"/>
</dbReference>
<dbReference type="RefSeq" id="WP_013661894.1">
    <property type="nucleotide sequence ID" value="NC_015276.1"/>
</dbReference>
<dbReference type="SUPFAM" id="SSF47781">
    <property type="entry name" value="RuvA domain 2-like"/>
    <property type="match status" value="1"/>
</dbReference>
<evidence type="ECO:0000256" key="1">
    <source>
        <dbReference type="SAM" id="SignalP"/>
    </source>
</evidence>
<reference evidence="2 3" key="1">
    <citation type="journal article" date="2012" name="Stand. Genomic Sci.">
        <title>Complete genome sequence of the melanogenic marine bacterium Marinomonas mediterranea type strain (MMB-1(T)).</title>
        <authorList>
            <person name="Lucas-Elio P."/>
            <person name="Goodwin L."/>
            <person name="Woyke T."/>
            <person name="Pitluck S."/>
            <person name="Nolan M."/>
            <person name="Kyrpides N.C."/>
            <person name="Detter J.C."/>
            <person name="Copeland A."/>
            <person name="Teshima H."/>
            <person name="Bruce D."/>
            <person name="Detter C."/>
            <person name="Tapia R."/>
            <person name="Han S."/>
            <person name="Land M.L."/>
            <person name="Ivanova N."/>
            <person name="Mikhailova N."/>
            <person name="Johnston A.W."/>
            <person name="Sanchez-Amat A."/>
        </authorList>
    </citation>
    <scope>NUCLEOTIDE SEQUENCE [LARGE SCALE GENOMIC DNA]</scope>
    <source>
        <strain evidence="3">ATCC 700492 / JCM 21426 / NBRC 103028 / MMB-1</strain>
    </source>
</reference>
<dbReference type="Proteomes" id="UP000001062">
    <property type="component" value="Chromosome"/>
</dbReference>
<evidence type="ECO:0000313" key="3">
    <source>
        <dbReference type="Proteomes" id="UP000001062"/>
    </source>
</evidence>
<dbReference type="NCBIfam" id="TIGR00426">
    <property type="entry name" value="competence protein ComEA helix-hairpin-helix repeat region"/>
    <property type="match status" value="1"/>
</dbReference>
<evidence type="ECO:0000313" key="2">
    <source>
        <dbReference type="EMBL" id="ADZ91991.1"/>
    </source>
</evidence>
<dbReference type="InterPro" id="IPR010994">
    <property type="entry name" value="RuvA_2-like"/>
</dbReference>
<sequence length="101" mass="10676" precursor="true">MLNTAIQLWARTAACATLLLSLLCFSTAALAVTPLDVNAATAEELALILKGVGTSKAQAIVTYRNEHGAFASIEDLVNVKGIGSSLLEKNRSFIRVAKETD</sequence>
<dbReference type="EMBL" id="CP002583">
    <property type="protein sequence ID" value="ADZ91991.1"/>
    <property type="molecule type" value="Genomic_DNA"/>
</dbReference>
<dbReference type="AlphaFoldDB" id="F2JZ13"/>
<dbReference type="GO" id="GO:0015627">
    <property type="term" value="C:type II protein secretion system complex"/>
    <property type="evidence" value="ECO:0007669"/>
    <property type="project" value="TreeGrafter"/>
</dbReference>
<feature type="chain" id="PRO_5003280747" evidence="1">
    <location>
        <begin position="32"/>
        <end position="101"/>
    </location>
</feature>
<dbReference type="PANTHER" id="PTHR21180:SF32">
    <property type="entry name" value="ENDONUCLEASE_EXONUCLEASE_PHOSPHATASE FAMILY DOMAIN-CONTAINING PROTEIN 1"/>
    <property type="match status" value="1"/>
</dbReference>
<keyword evidence="1" id="KW-0732">Signal</keyword>
<organism evidence="2 3">
    <name type="scientific">Marinomonas mediterranea (strain ATCC 700492 / JCM 21426 / NBRC 103028 / MMB-1)</name>
    <dbReference type="NCBI Taxonomy" id="717774"/>
    <lineage>
        <taxon>Bacteria</taxon>
        <taxon>Pseudomonadati</taxon>
        <taxon>Pseudomonadota</taxon>
        <taxon>Gammaproteobacteria</taxon>
        <taxon>Oceanospirillales</taxon>
        <taxon>Oceanospirillaceae</taxon>
        <taxon>Marinomonas</taxon>
    </lineage>
</organism>
<feature type="signal peptide" evidence="1">
    <location>
        <begin position="1"/>
        <end position="31"/>
    </location>
</feature>
<protein>
    <submittedName>
        <fullName evidence="2">Competence protein ComEA helix-hairpin-helix repeat protein</fullName>
    </submittedName>
</protein>
<dbReference type="InterPro" id="IPR051675">
    <property type="entry name" value="Endo/Exo/Phosphatase_dom_1"/>
</dbReference>
<keyword evidence="3" id="KW-1185">Reference proteome</keyword>
<dbReference type="GO" id="GO:0015628">
    <property type="term" value="P:protein secretion by the type II secretion system"/>
    <property type="evidence" value="ECO:0007669"/>
    <property type="project" value="TreeGrafter"/>
</dbReference>
<accession>F2JZ13</accession>
<dbReference type="STRING" id="717774.Marme_2764"/>
<dbReference type="eggNOG" id="COG1555">
    <property type="taxonomic scope" value="Bacteria"/>
</dbReference>
<dbReference type="PATRIC" id="fig|717774.3.peg.2847"/>
<gene>
    <name evidence="2" type="ordered locus">Marme_2764</name>
</gene>
<dbReference type="KEGG" id="mme:Marme_2764"/>
<name>F2JZ13_MARM1</name>
<dbReference type="Gene3D" id="1.10.150.280">
    <property type="entry name" value="AF1531-like domain"/>
    <property type="match status" value="1"/>
</dbReference>
<proteinExistence type="predicted"/>
<dbReference type="OrthoDB" id="7510573at2"/>
<dbReference type="InterPro" id="IPR004509">
    <property type="entry name" value="Competence_ComEA_HhH"/>
</dbReference>
<dbReference type="PANTHER" id="PTHR21180">
    <property type="entry name" value="ENDONUCLEASE/EXONUCLEASE/PHOSPHATASE FAMILY DOMAIN-CONTAINING PROTEIN 1"/>
    <property type="match status" value="1"/>
</dbReference>